<name>A0ABD0W074_DENTH</name>
<proteinExistence type="predicted"/>
<evidence type="ECO:0000313" key="2">
    <source>
        <dbReference type="Proteomes" id="UP001552299"/>
    </source>
</evidence>
<keyword evidence="2" id="KW-1185">Reference proteome</keyword>
<accession>A0ABD0W074</accession>
<comment type="caution">
    <text evidence="1">The sequence shown here is derived from an EMBL/GenBank/DDBJ whole genome shotgun (WGS) entry which is preliminary data.</text>
</comment>
<dbReference type="Proteomes" id="UP001552299">
    <property type="component" value="Unassembled WGS sequence"/>
</dbReference>
<gene>
    <name evidence="1" type="ORF">M5K25_001917</name>
</gene>
<reference evidence="1 2" key="1">
    <citation type="journal article" date="2024" name="Plant Biotechnol. J.">
        <title>Dendrobium thyrsiflorum genome and its molecular insights into genes involved in important horticultural traits.</title>
        <authorList>
            <person name="Chen B."/>
            <person name="Wang J.Y."/>
            <person name="Zheng P.J."/>
            <person name="Li K.L."/>
            <person name="Liang Y.M."/>
            <person name="Chen X.F."/>
            <person name="Zhang C."/>
            <person name="Zhao X."/>
            <person name="He X."/>
            <person name="Zhang G.Q."/>
            <person name="Liu Z.J."/>
            <person name="Xu Q."/>
        </authorList>
    </citation>
    <scope>NUCLEOTIDE SEQUENCE [LARGE SCALE GENOMIC DNA]</scope>
    <source>
        <strain evidence="1">GZMU011</strain>
    </source>
</reference>
<dbReference type="AlphaFoldDB" id="A0ABD0W074"/>
<dbReference type="EMBL" id="JANQDX010000002">
    <property type="protein sequence ID" value="KAL0927716.1"/>
    <property type="molecule type" value="Genomic_DNA"/>
</dbReference>
<protein>
    <submittedName>
        <fullName evidence="1">Uncharacterized protein</fullName>
    </submittedName>
</protein>
<sequence length="280" mass="31269">MNDLHAAGREKPVTIRSCSLTRHRNGQIMTVDHKINGHDPDEFDFDDEGGATPILAAALVAPKPGRTPAPHFYPYEEMKAENLESFFTLLVKEENLLVFLLDDFTLPDFEELAWLMCYLDIAACTLGNPFRYSTDSGREHSITSSHGLAWAFSSTLKILWFIISPEYQLQLGLRDLPIFGPHLLPHLSSHVNECADGRAMDDGPDQDPMVSSSQVIVIPGLLSQRRSNGPIELNFWELVLEHSGSFVSLGGLVIVDPGFILLVFECWFMLQLKDSSSSEH</sequence>
<evidence type="ECO:0000313" key="1">
    <source>
        <dbReference type="EMBL" id="KAL0927716.1"/>
    </source>
</evidence>
<organism evidence="1 2">
    <name type="scientific">Dendrobium thyrsiflorum</name>
    <name type="common">Pinecone-like raceme dendrobium</name>
    <name type="synonym">Orchid</name>
    <dbReference type="NCBI Taxonomy" id="117978"/>
    <lineage>
        <taxon>Eukaryota</taxon>
        <taxon>Viridiplantae</taxon>
        <taxon>Streptophyta</taxon>
        <taxon>Embryophyta</taxon>
        <taxon>Tracheophyta</taxon>
        <taxon>Spermatophyta</taxon>
        <taxon>Magnoliopsida</taxon>
        <taxon>Liliopsida</taxon>
        <taxon>Asparagales</taxon>
        <taxon>Orchidaceae</taxon>
        <taxon>Epidendroideae</taxon>
        <taxon>Malaxideae</taxon>
        <taxon>Dendrobiinae</taxon>
        <taxon>Dendrobium</taxon>
    </lineage>
</organism>